<dbReference type="InterPro" id="IPR052036">
    <property type="entry name" value="Hydrolase/PRTase-associated"/>
</dbReference>
<dbReference type="Gene3D" id="3.30.1870.10">
    <property type="entry name" value="EreA-like, domain 2"/>
    <property type="match status" value="1"/>
</dbReference>
<name>A0A967E5J0_9FLAO</name>
<dbReference type="SUPFAM" id="SSF159501">
    <property type="entry name" value="EreA/ChaN-like"/>
    <property type="match status" value="1"/>
</dbReference>
<feature type="transmembrane region" description="Helical" evidence="1">
    <location>
        <begin position="81"/>
        <end position="98"/>
    </location>
</feature>
<keyword evidence="1" id="KW-0472">Membrane</keyword>
<comment type="caution">
    <text evidence="2">The sequence shown here is derived from an EMBL/GenBank/DDBJ whole genome shotgun (WGS) entry which is preliminary data.</text>
</comment>
<dbReference type="AlphaFoldDB" id="A0A967E5J0"/>
<dbReference type="PANTHER" id="PTHR31299:SF0">
    <property type="entry name" value="ESTERASE, PUTATIVE (AFU_ORTHOLOGUE AFUA_1G05850)-RELATED"/>
    <property type="match status" value="1"/>
</dbReference>
<dbReference type="Gene3D" id="1.20.1440.30">
    <property type="entry name" value="Biosynthetic Protein domain"/>
    <property type="match status" value="1"/>
</dbReference>
<protein>
    <submittedName>
        <fullName evidence="2">Erythromycin esterase family protein</fullName>
    </submittedName>
</protein>
<gene>
    <name evidence="2" type="ORF">G7034_00585</name>
</gene>
<accession>A0A967E5J0</accession>
<evidence type="ECO:0000313" key="2">
    <source>
        <dbReference type="EMBL" id="NGZ88746.1"/>
    </source>
</evidence>
<dbReference type="Gene3D" id="3.40.1660.10">
    <property type="entry name" value="EreA-like (biosynthetic domain)"/>
    <property type="match status" value="1"/>
</dbReference>
<dbReference type="PANTHER" id="PTHR31299">
    <property type="entry name" value="ESTERASE, PUTATIVE (AFU_ORTHOLOGUE AFUA_1G05850)-RELATED"/>
    <property type="match status" value="1"/>
</dbReference>
<dbReference type="InterPro" id="IPR007815">
    <property type="entry name" value="Emycin_Estase"/>
</dbReference>
<keyword evidence="3" id="KW-1185">Reference proteome</keyword>
<reference evidence="2" key="1">
    <citation type="submission" date="2020-03" db="EMBL/GenBank/DDBJ databases">
        <title>Psychroflexus Maritimus sp. nov., isolate from marine sediment.</title>
        <authorList>
            <person name="Zhong Y.-L."/>
        </authorList>
    </citation>
    <scope>NUCLEOTIDE SEQUENCE</scope>
    <source>
        <strain evidence="2">C1</strain>
    </source>
</reference>
<dbReference type="EMBL" id="JAANAS010000001">
    <property type="protein sequence ID" value="NGZ88746.1"/>
    <property type="molecule type" value="Genomic_DNA"/>
</dbReference>
<evidence type="ECO:0000256" key="1">
    <source>
        <dbReference type="SAM" id="Phobius"/>
    </source>
</evidence>
<proteinExistence type="predicted"/>
<keyword evidence="1" id="KW-1133">Transmembrane helix</keyword>
<dbReference type="Proteomes" id="UP000643701">
    <property type="component" value="Unassembled WGS sequence"/>
</dbReference>
<dbReference type="Pfam" id="PF05139">
    <property type="entry name" value="Erythro_esteras"/>
    <property type="match status" value="1"/>
</dbReference>
<dbReference type="GO" id="GO:0046677">
    <property type="term" value="P:response to antibiotic"/>
    <property type="evidence" value="ECO:0007669"/>
    <property type="project" value="InterPro"/>
</dbReference>
<organism evidence="2 3">
    <name type="scientific">Psychroflexus maritimus</name>
    <dbReference type="NCBI Taxonomy" id="2714865"/>
    <lineage>
        <taxon>Bacteria</taxon>
        <taxon>Pseudomonadati</taxon>
        <taxon>Bacteroidota</taxon>
        <taxon>Flavobacteriia</taxon>
        <taxon>Flavobacteriales</taxon>
        <taxon>Flavobacteriaceae</taxon>
        <taxon>Psychroflexus</taxon>
    </lineage>
</organism>
<dbReference type="CDD" id="cd14728">
    <property type="entry name" value="Ere-like"/>
    <property type="match status" value="1"/>
</dbReference>
<keyword evidence="1" id="KW-0812">Transmembrane</keyword>
<evidence type="ECO:0000313" key="3">
    <source>
        <dbReference type="Proteomes" id="UP000643701"/>
    </source>
</evidence>
<dbReference type="RefSeq" id="WP_166399012.1">
    <property type="nucleotide sequence ID" value="NZ_JAANAS010000001.1"/>
</dbReference>
<sequence>MKKKLKLNRERIVSLNDKQKLIINGGSASQDELALTGSRLIVCGSKKLVHTPVKVSFVYPFKLFYNLLVYGKATRFYHKPYLFKYLILFFSTFILNSFEINSQINFEIAKQLDDRVKIVALGDPTHFEGTINSERIHLIKELHQQKGFGIVAFESNLFEVYYGYRKFLATDNPNPIFQGMYNMLACTEKYELFEYVKEMNKKKDSILIIGFETKFSGENTVDNFKDFLKTELPEIDLSLINDEVYFEYLKKLVTKSSYHLKLKNDIQKDYIINHTNKIVNHLEKVEMEATSKMILTQTLKNIIADAKRISLDKHHDINNLRDYEMGKNISFLKDSLSPIYGKIVLWGSSTHFRKKPNASKYFKNKNIISLGDELNKRYGNEYYFIAYSSYNGKKKRFLWFDKKLKKPKEEALEYLATESFNDHAYKDSIYFLSFNSNNPYHLTNMDNKNKCRIYGHYYDSIIEEDFDALVIVKDTKPYTRL</sequence>